<organism evidence="7 8">
    <name type="scientific">Aliiglaciecola litoralis</name>
    <dbReference type="NCBI Taxonomy" id="582857"/>
    <lineage>
        <taxon>Bacteria</taxon>
        <taxon>Pseudomonadati</taxon>
        <taxon>Pseudomonadota</taxon>
        <taxon>Gammaproteobacteria</taxon>
        <taxon>Alteromonadales</taxon>
        <taxon>Alteromonadaceae</taxon>
        <taxon>Aliiglaciecola</taxon>
    </lineage>
</organism>
<comment type="similarity">
    <text evidence="2">Belongs to the autoinducer-2 exporter (AI-2E) (TC 2.A.86) family.</text>
</comment>
<sequence length="385" mass="42635">MKENPLLHRRDDFKVKTRDIRAVRLLSVLVGLATLYTFYYAQTLLVPAVFSVLVALLLSPLVSRLETVHVPRTISSIVLLMLLVMPFSFLGAELSEPIQRWMKLIPQLSLQVTEHINEISDVFEEVEHKSLEDADKGSKTALETLIENDPRDQSNLTQQSAVEQKLKQSGVEVVASLLTGAPIFLAQLLGSFILILFLIIFGPPLFKVFINDFPIVKNKHRAKLLIKSIQHALSKYIATISLINSGLGIVTAMALAAFGVRDALLWGALVGLLNFVPYVGSVTSLAILCFVGFVQFGITAIAFLPSCIFLLLNIIESQIVTPAVLGNTMRVNPLIIIVWLLLSGWIWGVLGVLLAVPILVCIKLVIEQMEVFPHWLKLIEAKDDD</sequence>
<evidence type="ECO:0000313" key="7">
    <source>
        <dbReference type="EMBL" id="GAA0852085.1"/>
    </source>
</evidence>
<dbReference type="PANTHER" id="PTHR21716">
    <property type="entry name" value="TRANSMEMBRANE PROTEIN"/>
    <property type="match status" value="1"/>
</dbReference>
<evidence type="ECO:0000256" key="3">
    <source>
        <dbReference type="ARBA" id="ARBA00022692"/>
    </source>
</evidence>
<keyword evidence="4 6" id="KW-1133">Transmembrane helix</keyword>
<accession>A0ABN1LCB8</accession>
<proteinExistence type="inferred from homology"/>
<feature type="transmembrane region" description="Helical" evidence="6">
    <location>
        <begin position="263"/>
        <end position="280"/>
    </location>
</feature>
<dbReference type="RefSeq" id="WP_343855611.1">
    <property type="nucleotide sequence ID" value="NZ_BAAAFD010000001.1"/>
</dbReference>
<evidence type="ECO:0000256" key="1">
    <source>
        <dbReference type="ARBA" id="ARBA00004141"/>
    </source>
</evidence>
<keyword evidence="5 6" id="KW-0472">Membrane</keyword>
<comment type="subcellular location">
    <subcellularLocation>
        <location evidence="1">Membrane</location>
        <topology evidence="1">Multi-pass membrane protein</topology>
    </subcellularLocation>
</comment>
<keyword evidence="8" id="KW-1185">Reference proteome</keyword>
<evidence type="ECO:0000256" key="4">
    <source>
        <dbReference type="ARBA" id="ARBA00022989"/>
    </source>
</evidence>
<feature type="transmembrane region" description="Helical" evidence="6">
    <location>
        <begin position="45"/>
        <end position="62"/>
    </location>
</feature>
<dbReference type="Proteomes" id="UP001500359">
    <property type="component" value="Unassembled WGS sequence"/>
</dbReference>
<feature type="transmembrane region" description="Helical" evidence="6">
    <location>
        <begin position="287"/>
        <end position="315"/>
    </location>
</feature>
<feature type="transmembrane region" description="Helical" evidence="6">
    <location>
        <begin position="21"/>
        <end position="39"/>
    </location>
</feature>
<evidence type="ECO:0000313" key="8">
    <source>
        <dbReference type="Proteomes" id="UP001500359"/>
    </source>
</evidence>
<gene>
    <name evidence="7" type="ORF">GCM10009114_01080</name>
</gene>
<feature type="transmembrane region" description="Helical" evidence="6">
    <location>
        <begin position="236"/>
        <end position="257"/>
    </location>
</feature>
<comment type="caution">
    <text evidence="7">The sequence shown here is derived from an EMBL/GenBank/DDBJ whole genome shotgun (WGS) entry which is preliminary data.</text>
</comment>
<evidence type="ECO:0000256" key="5">
    <source>
        <dbReference type="ARBA" id="ARBA00023136"/>
    </source>
</evidence>
<keyword evidence="3 6" id="KW-0812">Transmembrane</keyword>
<dbReference type="InterPro" id="IPR002549">
    <property type="entry name" value="AI-2E-like"/>
</dbReference>
<feature type="transmembrane region" description="Helical" evidence="6">
    <location>
        <begin position="335"/>
        <end position="362"/>
    </location>
</feature>
<feature type="transmembrane region" description="Helical" evidence="6">
    <location>
        <begin position="184"/>
        <end position="210"/>
    </location>
</feature>
<evidence type="ECO:0000256" key="6">
    <source>
        <dbReference type="SAM" id="Phobius"/>
    </source>
</evidence>
<dbReference type="EMBL" id="BAAAFD010000001">
    <property type="protein sequence ID" value="GAA0852085.1"/>
    <property type="molecule type" value="Genomic_DNA"/>
</dbReference>
<feature type="transmembrane region" description="Helical" evidence="6">
    <location>
        <begin position="74"/>
        <end position="92"/>
    </location>
</feature>
<dbReference type="PANTHER" id="PTHR21716:SF16">
    <property type="entry name" value="BLL1467 PROTEIN"/>
    <property type="match status" value="1"/>
</dbReference>
<protein>
    <submittedName>
        <fullName evidence="7">AI-2E family transporter</fullName>
    </submittedName>
</protein>
<dbReference type="Pfam" id="PF01594">
    <property type="entry name" value="AI-2E_transport"/>
    <property type="match status" value="1"/>
</dbReference>
<name>A0ABN1LCB8_9ALTE</name>
<reference evidence="7 8" key="1">
    <citation type="journal article" date="2019" name="Int. J. Syst. Evol. Microbiol.">
        <title>The Global Catalogue of Microorganisms (GCM) 10K type strain sequencing project: providing services to taxonomists for standard genome sequencing and annotation.</title>
        <authorList>
            <consortium name="The Broad Institute Genomics Platform"/>
            <consortium name="The Broad Institute Genome Sequencing Center for Infectious Disease"/>
            <person name="Wu L."/>
            <person name="Ma J."/>
        </authorList>
    </citation>
    <scope>NUCLEOTIDE SEQUENCE [LARGE SCALE GENOMIC DNA]</scope>
    <source>
        <strain evidence="7 8">JCM 15896</strain>
    </source>
</reference>
<evidence type="ECO:0000256" key="2">
    <source>
        <dbReference type="ARBA" id="ARBA00009773"/>
    </source>
</evidence>